<proteinExistence type="predicted"/>
<name>A0ABY4PF81_9LACO</name>
<dbReference type="Gene3D" id="3.40.50.1240">
    <property type="entry name" value="Phosphoglycerate mutase-like"/>
    <property type="match status" value="1"/>
</dbReference>
<evidence type="ECO:0000313" key="3">
    <source>
        <dbReference type="EMBL" id="UQS84257.1"/>
    </source>
</evidence>
<keyword evidence="1" id="KW-0324">Glycolysis</keyword>
<evidence type="ECO:0000256" key="2">
    <source>
        <dbReference type="ARBA" id="ARBA00023235"/>
    </source>
</evidence>
<dbReference type="EMBL" id="CP093365">
    <property type="protein sequence ID" value="UQS84257.1"/>
    <property type="molecule type" value="Genomic_DNA"/>
</dbReference>
<dbReference type="SUPFAM" id="SSF53254">
    <property type="entry name" value="Phosphoglycerate mutase-like"/>
    <property type="match status" value="1"/>
</dbReference>
<dbReference type="RefSeq" id="WP_249513441.1">
    <property type="nucleotide sequence ID" value="NZ_CP093365.1"/>
</dbReference>
<dbReference type="CDD" id="cd07067">
    <property type="entry name" value="HP_PGM_like"/>
    <property type="match status" value="1"/>
</dbReference>
<dbReference type="Proteomes" id="UP000831947">
    <property type="component" value="Chromosome"/>
</dbReference>
<organism evidence="3 4">
    <name type="scientific">Bombilactobacillus thymidiniphilus</name>
    <dbReference type="NCBI Taxonomy" id="2923363"/>
    <lineage>
        <taxon>Bacteria</taxon>
        <taxon>Bacillati</taxon>
        <taxon>Bacillota</taxon>
        <taxon>Bacilli</taxon>
        <taxon>Lactobacillales</taxon>
        <taxon>Lactobacillaceae</taxon>
        <taxon>Bombilactobacillus</taxon>
    </lineage>
</organism>
<sequence length="205" mass="23554">MINVYIVRHGETNTNLERKVNGSATDLPLNKRGVQQVKNLQANFITNKIDCIYTSPLQRAQQTAKILNQKHHKPVIIDKRLTEMNYGNWDGQDAVLIKEDYPQVFDELGFFKENYSDYCTGETFAHLANRLASFWDDLLNKHDEENVLLVCHGTVSRCLIQNTLHIEHISQVGELQNAGVIKLIVSPISRQTYLHYYNRIAPGIF</sequence>
<dbReference type="InterPro" id="IPR001345">
    <property type="entry name" value="PG/BPGM_mutase_AS"/>
</dbReference>
<keyword evidence="4" id="KW-1185">Reference proteome</keyword>
<accession>A0ABY4PF81</accession>
<gene>
    <name evidence="3" type="ORF">MOO47_03660</name>
</gene>
<dbReference type="InterPro" id="IPR050275">
    <property type="entry name" value="PGM_Phosphatase"/>
</dbReference>
<reference evidence="3 4" key="1">
    <citation type="journal article" date="2022" name="Int. J. Syst. Evol. Microbiol.">
        <title>Apilactobacillus apisilvae sp. nov., Nicolia spurrieriana gen. nov. sp. nov., Bombilactobacillus folatiphilus sp. nov. and Bombilactobacillus thymidiniphilus sp. nov., four new lactic acid bacterial isolates from stingless bees Tetragonula carbonaria and Austroplebeia australis.</title>
        <authorList>
            <person name="Oliphant S.A."/>
            <person name="Watson-Haigh N.S."/>
            <person name="Sumby K.M."/>
            <person name="Gardner J."/>
            <person name="Groom S."/>
            <person name="Jiranek V."/>
        </authorList>
    </citation>
    <scope>NUCLEOTIDE SEQUENCE [LARGE SCALE GENOMIC DNA]</scope>
    <source>
        <strain evidence="3 4">SG4_A1</strain>
    </source>
</reference>
<dbReference type="PANTHER" id="PTHR48100">
    <property type="entry name" value="BROAD-SPECIFICITY PHOSPHATASE YOR283W-RELATED"/>
    <property type="match status" value="1"/>
</dbReference>
<dbReference type="SMART" id="SM00855">
    <property type="entry name" value="PGAM"/>
    <property type="match status" value="1"/>
</dbReference>
<dbReference type="InterPro" id="IPR013078">
    <property type="entry name" value="His_Pase_superF_clade-1"/>
</dbReference>
<protein>
    <submittedName>
        <fullName evidence="3">Histidine phosphatase family protein</fullName>
    </submittedName>
</protein>
<evidence type="ECO:0000256" key="1">
    <source>
        <dbReference type="ARBA" id="ARBA00023152"/>
    </source>
</evidence>
<keyword evidence="2" id="KW-0413">Isomerase</keyword>
<dbReference type="InterPro" id="IPR029033">
    <property type="entry name" value="His_PPase_superfam"/>
</dbReference>
<dbReference type="PROSITE" id="PS00175">
    <property type="entry name" value="PG_MUTASE"/>
    <property type="match status" value="1"/>
</dbReference>
<dbReference type="PANTHER" id="PTHR48100:SF1">
    <property type="entry name" value="HISTIDINE PHOSPHATASE FAMILY PROTEIN-RELATED"/>
    <property type="match status" value="1"/>
</dbReference>
<dbReference type="Pfam" id="PF00300">
    <property type="entry name" value="His_Phos_1"/>
    <property type="match status" value="1"/>
</dbReference>
<evidence type="ECO:0000313" key="4">
    <source>
        <dbReference type="Proteomes" id="UP000831947"/>
    </source>
</evidence>